<feature type="transmembrane region" description="Helical" evidence="6">
    <location>
        <begin position="43"/>
        <end position="67"/>
    </location>
</feature>
<feature type="transmembrane region" description="Helical" evidence="6">
    <location>
        <begin position="79"/>
        <end position="102"/>
    </location>
</feature>
<feature type="transmembrane region" description="Helical" evidence="6">
    <location>
        <begin position="146"/>
        <end position="164"/>
    </location>
</feature>
<evidence type="ECO:0000256" key="5">
    <source>
        <dbReference type="ARBA" id="ARBA00023136"/>
    </source>
</evidence>
<dbReference type="Pfam" id="PF01810">
    <property type="entry name" value="LysE"/>
    <property type="match status" value="1"/>
</dbReference>
<organism evidence="7">
    <name type="scientific">freshwater metagenome</name>
    <dbReference type="NCBI Taxonomy" id="449393"/>
    <lineage>
        <taxon>unclassified sequences</taxon>
        <taxon>metagenomes</taxon>
        <taxon>ecological metagenomes</taxon>
    </lineage>
</organism>
<sequence>MDNLFSLLVGIAVFGFVTSVTPGPNNTYLLTSGMNVGVGKSLSYINGIMAGLTLMFSSMYLGIGTLFDIYPDLQNWLKYIGFAYILYMAYGIISSTFAGAHAEVRIVGFFRATAFQLINPKAWIVVMTVVAAFIPENADFFQAATLLAVFLVATYPGAVIWAVFGEVMSGLLSKPSLRRIFNVSAAILLVISMVPVLFL</sequence>
<evidence type="ECO:0000256" key="2">
    <source>
        <dbReference type="ARBA" id="ARBA00022475"/>
    </source>
</evidence>
<comment type="subcellular location">
    <subcellularLocation>
        <location evidence="1">Cell membrane</location>
        <topology evidence="1">Multi-pass membrane protein</topology>
    </subcellularLocation>
</comment>
<reference evidence="7" key="1">
    <citation type="submission" date="2020-05" db="EMBL/GenBank/DDBJ databases">
        <authorList>
            <person name="Chiriac C."/>
            <person name="Salcher M."/>
            <person name="Ghai R."/>
            <person name="Kavagutti S V."/>
        </authorList>
    </citation>
    <scope>NUCLEOTIDE SEQUENCE</scope>
</reference>
<gene>
    <name evidence="7" type="ORF">UFOPK1843_00218</name>
</gene>
<keyword evidence="3 6" id="KW-0812">Transmembrane</keyword>
<dbReference type="GO" id="GO:0005886">
    <property type="term" value="C:plasma membrane"/>
    <property type="evidence" value="ECO:0007669"/>
    <property type="project" value="UniProtKB-SubCell"/>
</dbReference>
<name>A0A6J6GL94_9ZZZZ</name>
<evidence type="ECO:0000256" key="3">
    <source>
        <dbReference type="ARBA" id="ARBA00022692"/>
    </source>
</evidence>
<accession>A0A6J6GL94</accession>
<keyword evidence="2" id="KW-1003">Cell membrane</keyword>
<dbReference type="PANTHER" id="PTHR30086">
    <property type="entry name" value="ARGININE EXPORTER PROTEIN ARGO"/>
    <property type="match status" value="1"/>
</dbReference>
<feature type="transmembrane region" description="Helical" evidence="6">
    <location>
        <begin position="176"/>
        <end position="198"/>
    </location>
</feature>
<evidence type="ECO:0000256" key="1">
    <source>
        <dbReference type="ARBA" id="ARBA00004651"/>
    </source>
</evidence>
<dbReference type="PANTHER" id="PTHR30086:SF20">
    <property type="entry name" value="ARGININE EXPORTER PROTEIN ARGO-RELATED"/>
    <property type="match status" value="1"/>
</dbReference>
<dbReference type="GO" id="GO:0015171">
    <property type="term" value="F:amino acid transmembrane transporter activity"/>
    <property type="evidence" value="ECO:0007669"/>
    <property type="project" value="TreeGrafter"/>
</dbReference>
<evidence type="ECO:0000256" key="6">
    <source>
        <dbReference type="SAM" id="Phobius"/>
    </source>
</evidence>
<dbReference type="AlphaFoldDB" id="A0A6J6GL94"/>
<evidence type="ECO:0000313" key="7">
    <source>
        <dbReference type="EMBL" id="CAB4602027.1"/>
    </source>
</evidence>
<feature type="transmembrane region" description="Helical" evidence="6">
    <location>
        <begin position="114"/>
        <end position="134"/>
    </location>
</feature>
<dbReference type="InterPro" id="IPR001123">
    <property type="entry name" value="LeuE-type"/>
</dbReference>
<dbReference type="GO" id="GO:0033228">
    <property type="term" value="P:cysteine export across plasma membrane"/>
    <property type="evidence" value="ECO:0007669"/>
    <property type="project" value="TreeGrafter"/>
</dbReference>
<evidence type="ECO:0000256" key="4">
    <source>
        <dbReference type="ARBA" id="ARBA00022989"/>
    </source>
</evidence>
<dbReference type="EMBL" id="CAEZUR010000010">
    <property type="protein sequence ID" value="CAB4602027.1"/>
    <property type="molecule type" value="Genomic_DNA"/>
</dbReference>
<proteinExistence type="predicted"/>
<protein>
    <submittedName>
        <fullName evidence="7">Unannotated protein</fullName>
    </submittedName>
</protein>
<keyword evidence="5 6" id="KW-0472">Membrane</keyword>
<keyword evidence="4 6" id="KW-1133">Transmembrane helix</keyword>